<dbReference type="AlphaFoldDB" id="U6MJA2"/>
<feature type="chain" id="PRO_5004673787" description="Peptidase M14 carboxypeptidase A domain-containing protein" evidence="1">
    <location>
        <begin position="25"/>
        <end position="144"/>
    </location>
</feature>
<dbReference type="SUPFAM" id="SSF53187">
    <property type="entry name" value="Zn-dependent exopeptidases"/>
    <property type="match status" value="1"/>
</dbReference>
<dbReference type="Proteomes" id="UP000030754">
    <property type="component" value="Unassembled WGS sequence"/>
</dbReference>
<dbReference type="Gene3D" id="3.40.630.10">
    <property type="entry name" value="Zn peptidases"/>
    <property type="match status" value="1"/>
</dbReference>
<gene>
    <name evidence="2" type="ORF">ENH_00060580</name>
</gene>
<sequence>MPSMLHFLAHALFTICCLVQMGSARLPEFYHSTSAISAELESLEETCPGLFVEREPIDSQHFIDVVSLSRSENPVSHFFLLAGEHARELITAESALHFLKVLCGEEPALRRKAEAALADTSFTVIVNGNPISRTKVENGDFCVS</sequence>
<evidence type="ECO:0000313" key="2">
    <source>
        <dbReference type="EMBL" id="CDJ64096.1"/>
    </source>
</evidence>
<dbReference type="OrthoDB" id="3626597at2759"/>
<dbReference type="VEuPathDB" id="ToxoDB:ENH_00060580"/>
<keyword evidence="3" id="KW-1185">Reference proteome</keyword>
<accession>U6MJA2</accession>
<protein>
    <recommendedName>
        <fullName evidence="4">Peptidase M14 carboxypeptidase A domain-containing protein</fullName>
    </recommendedName>
</protein>
<dbReference type="GeneID" id="25476198"/>
<keyword evidence="1" id="KW-0732">Signal</keyword>
<dbReference type="EMBL" id="HG722903">
    <property type="protein sequence ID" value="CDJ64096.1"/>
    <property type="molecule type" value="Genomic_DNA"/>
</dbReference>
<feature type="signal peptide" evidence="1">
    <location>
        <begin position="1"/>
        <end position="24"/>
    </location>
</feature>
<reference evidence="2" key="1">
    <citation type="submission" date="2013-10" db="EMBL/GenBank/DDBJ databases">
        <title>Genomic analysis of the causative agents of coccidiosis in chickens.</title>
        <authorList>
            <person name="Reid A.J."/>
            <person name="Blake D."/>
            <person name="Billington K."/>
            <person name="Browne H."/>
            <person name="Dunn M."/>
            <person name="Hung S."/>
            <person name="Kawahara F."/>
            <person name="Miranda-Saavedra D."/>
            <person name="Mourier T."/>
            <person name="Nagra H."/>
            <person name="Otto T.D."/>
            <person name="Rawlings N."/>
            <person name="Sanchez A."/>
            <person name="Sanders M."/>
            <person name="Subramaniam C."/>
            <person name="Tay Y."/>
            <person name="Dear P."/>
            <person name="Doerig C."/>
            <person name="Gruber A."/>
            <person name="Parkinson J."/>
            <person name="Shirley M."/>
            <person name="Wan K.L."/>
            <person name="Berriman M."/>
            <person name="Tomley F."/>
            <person name="Pain A."/>
        </authorList>
    </citation>
    <scope>NUCLEOTIDE SEQUENCE [LARGE SCALE GENOMIC DNA]</scope>
    <source>
        <strain evidence="2">Houghton</strain>
    </source>
</reference>
<name>U6MJA2_9EIME</name>
<evidence type="ECO:0000256" key="1">
    <source>
        <dbReference type="SAM" id="SignalP"/>
    </source>
</evidence>
<dbReference type="RefSeq" id="XP_013432563.1">
    <property type="nucleotide sequence ID" value="XM_013577109.1"/>
</dbReference>
<proteinExistence type="predicted"/>
<reference evidence="2" key="2">
    <citation type="submission" date="2013-10" db="EMBL/GenBank/DDBJ databases">
        <authorList>
            <person name="Aslett M."/>
        </authorList>
    </citation>
    <scope>NUCLEOTIDE SEQUENCE [LARGE SCALE GENOMIC DNA]</scope>
    <source>
        <strain evidence="2">Houghton</strain>
    </source>
</reference>
<evidence type="ECO:0008006" key="4">
    <source>
        <dbReference type="Google" id="ProtNLM"/>
    </source>
</evidence>
<evidence type="ECO:0000313" key="3">
    <source>
        <dbReference type="Proteomes" id="UP000030754"/>
    </source>
</evidence>
<organism evidence="2 3">
    <name type="scientific">Eimeria necatrix</name>
    <dbReference type="NCBI Taxonomy" id="51315"/>
    <lineage>
        <taxon>Eukaryota</taxon>
        <taxon>Sar</taxon>
        <taxon>Alveolata</taxon>
        <taxon>Apicomplexa</taxon>
        <taxon>Conoidasida</taxon>
        <taxon>Coccidia</taxon>
        <taxon>Eucoccidiorida</taxon>
        <taxon>Eimeriorina</taxon>
        <taxon>Eimeriidae</taxon>
        <taxon>Eimeria</taxon>
    </lineage>
</organism>